<evidence type="ECO:0000313" key="2">
    <source>
        <dbReference type="EMBL" id="RHN67126.1"/>
    </source>
</evidence>
<reference evidence="3" key="1">
    <citation type="journal article" date="2018" name="Nat. Plants">
        <title>Whole-genome landscape of Medicago truncatula symbiotic genes.</title>
        <authorList>
            <person name="Pecrix Y."/>
            <person name="Staton S.E."/>
            <person name="Sallet E."/>
            <person name="Lelandais-Briere C."/>
            <person name="Moreau S."/>
            <person name="Carrere S."/>
            <person name="Blein T."/>
            <person name="Jardinaud M.F."/>
            <person name="Latrasse D."/>
            <person name="Zouine M."/>
            <person name="Zahm M."/>
            <person name="Kreplak J."/>
            <person name="Mayjonade B."/>
            <person name="Satge C."/>
            <person name="Perez M."/>
            <person name="Cauet S."/>
            <person name="Marande W."/>
            <person name="Chantry-Darmon C."/>
            <person name="Lopez-Roques C."/>
            <person name="Bouchez O."/>
            <person name="Berard A."/>
            <person name="Debelle F."/>
            <person name="Munos S."/>
            <person name="Bendahmane A."/>
            <person name="Berges H."/>
            <person name="Niebel A."/>
            <person name="Buitink J."/>
            <person name="Frugier F."/>
            <person name="Benhamed M."/>
            <person name="Crespi M."/>
            <person name="Gouzy J."/>
            <person name="Gamas P."/>
        </authorList>
    </citation>
    <scope>NUCLEOTIDE SEQUENCE [LARGE SCALE GENOMIC DNA]</scope>
    <source>
        <strain evidence="3">cv. Jemalong A17</strain>
    </source>
</reference>
<dbReference type="Gramene" id="rna15273">
    <property type="protein sequence ID" value="RHN67126.1"/>
    <property type="gene ID" value="gene15273"/>
</dbReference>
<sequence>MQRRKNTMQTLKFIYAFIIFISLFLAITNGNQFPCKIDVDCLIKDCFRPFKPMCIVLNCECVLEY</sequence>
<name>A0A396IN36_MEDTR</name>
<organism evidence="2 3">
    <name type="scientific">Medicago truncatula</name>
    <name type="common">Barrel medic</name>
    <name type="synonym">Medicago tribuloides</name>
    <dbReference type="NCBI Taxonomy" id="3880"/>
    <lineage>
        <taxon>Eukaryota</taxon>
        <taxon>Viridiplantae</taxon>
        <taxon>Streptophyta</taxon>
        <taxon>Embryophyta</taxon>
        <taxon>Tracheophyta</taxon>
        <taxon>Spermatophyta</taxon>
        <taxon>Magnoliopsida</taxon>
        <taxon>eudicotyledons</taxon>
        <taxon>Gunneridae</taxon>
        <taxon>Pentapetalae</taxon>
        <taxon>rosids</taxon>
        <taxon>fabids</taxon>
        <taxon>Fabales</taxon>
        <taxon>Fabaceae</taxon>
        <taxon>Papilionoideae</taxon>
        <taxon>50 kb inversion clade</taxon>
        <taxon>NPAAA clade</taxon>
        <taxon>Hologalegina</taxon>
        <taxon>IRL clade</taxon>
        <taxon>Trifolieae</taxon>
        <taxon>Medicago</taxon>
    </lineage>
</organism>
<dbReference type="Pfam" id="PF07127">
    <property type="entry name" value="Nodulin_late"/>
    <property type="match status" value="1"/>
</dbReference>
<comment type="caution">
    <text evidence="2">The sequence shown here is derived from an EMBL/GenBank/DDBJ whole genome shotgun (WGS) entry which is preliminary data.</text>
</comment>
<evidence type="ECO:0000313" key="3">
    <source>
        <dbReference type="Proteomes" id="UP000265566"/>
    </source>
</evidence>
<gene>
    <name evidence="2" type="ORF">MtrunA17_Chr3g0099351</name>
</gene>
<feature type="domain" description="Late nodulin" evidence="1">
    <location>
        <begin position="9"/>
        <end position="60"/>
    </location>
</feature>
<dbReference type="InterPro" id="IPR009810">
    <property type="entry name" value="Nodulin_late_dom"/>
</dbReference>
<dbReference type="GO" id="GO:0046872">
    <property type="term" value="F:metal ion binding"/>
    <property type="evidence" value="ECO:0007669"/>
    <property type="project" value="InterPro"/>
</dbReference>
<evidence type="ECO:0000259" key="1">
    <source>
        <dbReference type="Pfam" id="PF07127"/>
    </source>
</evidence>
<dbReference type="EMBL" id="PSQE01000003">
    <property type="protein sequence ID" value="RHN67126.1"/>
    <property type="molecule type" value="Genomic_DNA"/>
</dbReference>
<protein>
    <submittedName>
        <fullName evidence="2">Putative Late nodulin</fullName>
    </submittedName>
</protein>
<dbReference type="AlphaFoldDB" id="A0A396IN36"/>
<accession>A0A396IN36</accession>
<proteinExistence type="predicted"/>
<dbReference type="Proteomes" id="UP000265566">
    <property type="component" value="Chromosome 3"/>
</dbReference>